<dbReference type="RefSeq" id="WP_160345743.1">
    <property type="nucleotide sequence ID" value="NZ_WKJZ01000001.1"/>
</dbReference>
<evidence type="ECO:0000256" key="2">
    <source>
        <dbReference type="SAM" id="SignalP"/>
    </source>
</evidence>
<proteinExistence type="predicted"/>
<name>A0A6I4KZ39_9PSED</name>
<dbReference type="AlphaFoldDB" id="A0A6I4KZ39"/>
<dbReference type="Gene3D" id="2.40.50.320">
    <property type="entry name" value="Copper binding periplasmic protein CusF"/>
    <property type="match status" value="1"/>
</dbReference>
<dbReference type="Pfam" id="PF11604">
    <property type="entry name" value="CusF_Ec"/>
    <property type="match status" value="1"/>
</dbReference>
<reference evidence="3 4" key="1">
    <citation type="submission" date="2019-11" db="EMBL/GenBank/DDBJ databases">
        <title>Pseudomonas flavidum sp. nov., isolated from Baiyang Lake.</title>
        <authorList>
            <person name="Zhao Y."/>
        </authorList>
    </citation>
    <scope>NUCLEOTIDE SEQUENCE [LARGE SCALE GENOMIC DNA]</scope>
    <source>
        <strain evidence="4">R-22-3 w-18</strain>
    </source>
</reference>
<organism evidence="3 4">
    <name type="scientific">Pseudomonas xionganensis</name>
    <dbReference type="NCBI Taxonomy" id="2654845"/>
    <lineage>
        <taxon>Bacteria</taxon>
        <taxon>Pseudomonadati</taxon>
        <taxon>Pseudomonadota</taxon>
        <taxon>Gammaproteobacteria</taxon>
        <taxon>Pseudomonadales</taxon>
        <taxon>Pseudomonadaceae</taxon>
        <taxon>Pseudomonas</taxon>
    </lineage>
</organism>
<feature type="chain" id="PRO_5026068013" evidence="2">
    <location>
        <begin position="21"/>
        <end position="108"/>
    </location>
</feature>
<feature type="region of interest" description="Disordered" evidence="1">
    <location>
        <begin position="21"/>
        <end position="41"/>
    </location>
</feature>
<dbReference type="InterPro" id="IPR042230">
    <property type="entry name" value="CusF_sf"/>
</dbReference>
<accession>A0A6I4KZ39</accession>
<sequence>MKKLLIAGLLGSCLSLSAHASDEHAGHHGAVQTEASMSQGEVRKVDMASGKVTLRHGPIANLGMPPMTMVFTAKDKSQLEGLAVGDKVQFAADKEGSQYVVTELKAAD</sequence>
<comment type="caution">
    <text evidence="3">The sequence shown here is derived from an EMBL/GenBank/DDBJ whole genome shotgun (WGS) entry which is preliminary data.</text>
</comment>
<evidence type="ECO:0000313" key="3">
    <source>
        <dbReference type="EMBL" id="MVW76062.1"/>
    </source>
</evidence>
<dbReference type="Proteomes" id="UP000429555">
    <property type="component" value="Unassembled WGS sequence"/>
</dbReference>
<keyword evidence="2" id="KW-0732">Signal</keyword>
<gene>
    <name evidence="3" type="ORF">GJV18_12110</name>
</gene>
<evidence type="ECO:0000256" key="1">
    <source>
        <dbReference type="SAM" id="MobiDB-lite"/>
    </source>
</evidence>
<protein>
    <submittedName>
        <fullName evidence="3">RND transporter</fullName>
    </submittedName>
</protein>
<feature type="signal peptide" evidence="2">
    <location>
        <begin position="1"/>
        <end position="20"/>
    </location>
</feature>
<dbReference type="EMBL" id="WKJZ01000001">
    <property type="protein sequence ID" value="MVW76062.1"/>
    <property type="molecule type" value="Genomic_DNA"/>
</dbReference>
<dbReference type="InterPro" id="IPR021647">
    <property type="entry name" value="CusF_Ec"/>
</dbReference>
<evidence type="ECO:0000313" key="4">
    <source>
        <dbReference type="Proteomes" id="UP000429555"/>
    </source>
</evidence>
<keyword evidence="4" id="KW-1185">Reference proteome</keyword>